<organism evidence="9 10">
    <name type="scientific">Kibdelosporangium banguiense</name>
    <dbReference type="NCBI Taxonomy" id="1365924"/>
    <lineage>
        <taxon>Bacteria</taxon>
        <taxon>Bacillati</taxon>
        <taxon>Actinomycetota</taxon>
        <taxon>Actinomycetes</taxon>
        <taxon>Pseudonocardiales</taxon>
        <taxon>Pseudonocardiaceae</taxon>
        <taxon>Kibdelosporangium</taxon>
    </lineage>
</organism>
<comment type="caution">
    <text evidence="9">The sequence shown here is derived from an EMBL/GenBank/DDBJ whole genome shotgun (WGS) entry which is preliminary data.</text>
</comment>
<keyword evidence="6 7" id="KW-0472">Membrane</keyword>
<dbReference type="Gene3D" id="1.10.3720.10">
    <property type="entry name" value="MetI-like"/>
    <property type="match status" value="1"/>
</dbReference>
<evidence type="ECO:0000256" key="4">
    <source>
        <dbReference type="ARBA" id="ARBA00022692"/>
    </source>
</evidence>
<evidence type="ECO:0000256" key="5">
    <source>
        <dbReference type="ARBA" id="ARBA00022989"/>
    </source>
</evidence>
<evidence type="ECO:0000256" key="7">
    <source>
        <dbReference type="RuleBase" id="RU363032"/>
    </source>
</evidence>
<feature type="transmembrane region" description="Helical" evidence="7">
    <location>
        <begin position="168"/>
        <end position="189"/>
    </location>
</feature>
<dbReference type="InterPro" id="IPR045621">
    <property type="entry name" value="BPD_transp_1_N"/>
</dbReference>
<dbReference type="PANTHER" id="PTHR43163">
    <property type="entry name" value="DIPEPTIDE TRANSPORT SYSTEM PERMEASE PROTEIN DPPB-RELATED"/>
    <property type="match status" value="1"/>
</dbReference>
<keyword evidence="4 7" id="KW-0812">Transmembrane</keyword>
<dbReference type="InterPro" id="IPR000515">
    <property type="entry name" value="MetI-like"/>
</dbReference>
<keyword evidence="5 7" id="KW-1133">Transmembrane helix</keyword>
<feature type="transmembrane region" description="Helical" evidence="7">
    <location>
        <begin position="31"/>
        <end position="50"/>
    </location>
</feature>
<sequence length="331" mass="35541">MTTTAEAPVARSRGWRESPWTGFLLRRTGSFVFALWFVLTAVFFLTRAIGGDSVRAAAGLTVTPEYVAARRAALGLDDPILTQYWHFLVRIVHFDFGESTVSGQPVLASILDRVPYTFQLGLYAFALAAIVSVPLGMWVATRTQSGRNRALDTGFNSVTGFFASVPDYLLAVGLVLVFSVGLGVFPAAGGAGPSAFVLPVLTVAFGPIAVISRLVRVETSRVLQEDYIRTARSNHLRPATVLFRHVLPNVLTATLTYAGMLLAALLGGTVITENVFAWPGIGSLLVKSLRLYDYPTVEGAVVITAATVLMINLLVDLLLAAVDPKSLIVRS</sequence>
<evidence type="ECO:0000256" key="2">
    <source>
        <dbReference type="ARBA" id="ARBA00022448"/>
    </source>
</evidence>
<dbReference type="EMBL" id="JAGINW010000001">
    <property type="protein sequence ID" value="MBP2329237.1"/>
    <property type="molecule type" value="Genomic_DNA"/>
</dbReference>
<dbReference type="RefSeq" id="WP_209646074.1">
    <property type="nucleotide sequence ID" value="NZ_JAGINW010000001.1"/>
</dbReference>
<evidence type="ECO:0000256" key="6">
    <source>
        <dbReference type="ARBA" id="ARBA00023136"/>
    </source>
</evidence>
<reference evidence="9 10" key="1">
    <citation type="submission" date="2021-03" db="EMBL/GenBank/DDBJ databases">
        <title>Sequencing the genomes of 1000 actinobacteria strains.</title>
        <authorList>
            <person name="Klenk H.-P."/>
        </authorList>
    </citation>
    <scope>NUCLEOTIDE SEQUENCE [LARGE SCALE GENOMIC DNA]</scope>
    <source>
        <strain evidence="9 10">DSM 46670</strain>
    </source>
</reference>
<dbReference type="Proteomes" id="UP001519332">
    <property type="component" value="Unassembled WGS sequence"/>
</dbReference>
<dbReference type="PROSITE" id="PS50928">
    <property type="entry name" value="ABC_TM1"/>
    <property type="match status" value="1"/>
</dbReference>
<dbReference type="InterPro" id="IPR035906">
    <property type="entry name" value="MetI-like_sf"/>
</dbReference>
<keyword evidence="10" id="KW-1185">Reference proteome</keyword>
<protein>
    <submittedName>
        <fullName evidence="9">Peptide/nickel transport system permease protein</fullName>
    </submittedName>
</protein>
<evidence type="ECO:0000256" key="1">
    <source>
        <dbReference type="ARBA" id="ARBA00004651"/>
    </source>
</evidence>
<proteinExistence type="inferred from homology"/>
<feature type="transmembrane region" description="Helical" evidence="7">
    <location>
        <begin position="299"/>
        <end position="322"/>
    </location>
</feature>
<evidence type="ECO:0000313" key="9">
    <source>
        <dbReference type="EMBL" id="MBP2329237.1"/>
    </source>
</evidence>
<gene>
    <name evidence="9" type="ORF">JOF56_009622</name>
</gene>
<dbReference type="Pfam" id="PF00528">
    <property type="entry name" value="BPD_transp_1"/>
    <property type="match status" value="1"/>
</dbReference>
<keyword evidence="2 7" id="KW-0813">Transport</keyword>
<accession>A0ABS4TXV6</accession>
<evidence type="ECO:0000313" key="10">
    <source>
        <dbReference type="Proteomes" id="UP001519332"/>
    </source>
</evidence>
<keyword evidence="3" id="KW-1003">Cell membrane</keyword>
<dbReference type="PANTHER" id="PTHR43163:SF6">
    <property type="entry name" value="DIPEPTIDE TRANSPORT SYSTEM PERMEASE PROTEIN DPPB-RELATED"/>
    <property type="match status" value="1"/>
</dbReference>
<feature type="domain" description="ABC transmembrane type-1" evidence="8">
    <location>
        <begin position="114"/>
        <end position="319"/>
    </location>
</feature>
<evidence type="ECO:0000259" key="8">
    <source>
        <dbReference type="PROSITE" id="PS50928"/>
    </source>
</evidence>
<dbReference type="SUPFAM" id="SSF161098">
    <property type="entry name" value="MetI-like"/>
    <property type="match status" value="1"/>
</dbReference>
<feature type="transmembrane region" description="Helical" evidence="7">
    <location>
        <begin position="120"/>
        <end position="140"/>
    </location>
</feature>
<dbReference type="CDD" id="cd06261">
    <property type="entry name" value="TM_PBP2"/>
    <property type="match status" value="1"/>
</dbReference>
<evidence type="ECO:0000256" key="3">
    <source>
        <dbReference type="ARBA" id="ARBA00022475"/>
    </source>
</evidence>
<comment type="similarity">
    <text evidence="7">Belongs to the binding-protein-dependent transport system permease family.</text>
</comment>
<comment type="subcellular location">
    <subcellularLocation>
        <location evidence="1 7">Cell membrane</location>
        <topology evidence="1 7">Multi-pass membrane protein</topology>
    </subcellularLocation>
</comment>
<dbReference type="Pfam" id="PF19300">
    <property type="entry name" value="BPD_transp_1_N"/>
    <property type="match status" value="1"/>
</dbReference>
<feature type="transmembrane region" description="Helical" evidence="7">
    <location>
        <begin position="254"/>
        <end position="279"/>
    </location>
</feature>
<feature type="transmembrane region" description="Helical" evidence="7">
    <location>
        <begin position="195"/>
        <end position="215"/>
    </location>
</feature>
<name>A0ABS4TXV6_9PSEU</name>